<comment type="caution">
    <text evidence="2">The sequence shown here is derived from an EMBL/GenBank/DDBJ whole genome shotgun (WGS) entry which is preliminary data.</text>
</comment>
<dbReference type="eggNOG" id="ENOG502Z81B">
    <property type="taxonomic scope" value="Bacteria"/>
</dbReference>
<dbReference type="Proteomes" id="UP000029585">
    <property type="component" value="Unassembled WGS sequence"/>
</dbReference>
<sequence length="287" mass="31467">MIWQMIEDWFRGILTDGILSNLSGLFDSVNTEVGEIATQVGTTPAGWNAGIFNMIRSLSENVIVPIAGVIITFVMCYELIQLVIEKNNLHDLDTWIFFKWIFKTFVAVLLVTNTWNIVMGVFDVTQSVVNQSAGVIISDTSIDVTTVITDIEAKLDAMSVGGLLGLWFQSLFVGLTMKALSICIMLVVYGRMIEIYLVTSVAPIPMATMVNHEWGSMGQNYLKSLLALGFQAFLILVCVGIYAVLIQTIAATDDISGAIWACMGYTVLLCFTLFKTGSLAKSVFSAH</sequence>
<evidence type="ECO:0008006" key="4">
    <source>
        <dbReference type="Google" id="ProtNLM"/>
    </source>
</evidence>
<feature type="transmembrane region" description="Helical" evidence="1">
    <location>
        <begin position="166"/>
        <end position="189"/>
    </location>
</feature>
<accession>A0A096B4Z6</accession>
<keyword evidence="1" id="KW-0472">Membrane</keyword>
<evidence type="ECO:0000256" key="1">
    <source>
        <dbReference type="SAM" id="Phobius"/>
    </source>
</evidence>
<dbReference type="Pfam" id="PF19478">
    <property type="entry name" value="TrbL_2"/>
    <property type="match status" value="1"/>
</dbReference>
<evidence type="ECO:0000313" key="2">
    <source>
        <dbReference type="EMBL" id="KGF54130.1"/>
    </source>
</evidence>
<keyword evidence="3" id="KW-1185">Reference proteome</keyword>
<reference evidence="2 3" key="1">
    <citation type="submission" date="2011-08" db="EMBL/GenBank/DDBJ databases">
        <title>The Genome Sequence of Clostridium orbiscindens 1_3_50AFAA.</title>
        <authorList>
            <consortium name="The Broad Institute Genome Sequencing Platform"/>
            <person name="Earl A."/>
            <person name="Ward D."/>
            <person name="Feldgarden M."/>
            <person name="Gevers D."/>
            <person name="Daigneault M."/>
            <person name="Strauss J."/>
            <person name="Allen-Vercoe E."/>
            <person name="Young S.K."/>
            <person name="Zeng Q."/>
            <person name="Gargeya S."/>
            <person name="Fitzgerald M."/>
            <person name="Haas B."/>
            <person name="Abouelleil A."/>
            <person name="Alvarado L."/>
            <person name="Arachchi H.M."/>
            <person name="Berlin A."/>
            <person name="Brown A."/>
            <person name="Chapman S.B."/>
            <person name="Chen Z."/>
            <person name="Dunbar C."/>
            <person name="Freedman E."/>
            <person name="Gearin G."/>
            <person name="Gellesch M."/>
            <person name="Goldberg J."/>
            <person name="Griggs A."/>
            <person name="Gujja S."/>
            <person name="Heiman D."/>
            <person name="Howarth C."/>
            <person name="Larson L."/>
            <person name="Lui A."/>
            <person name="MacDonald P.J.P."/>
            <person name="Montmayeur A."/>
            <person name="Murphy C."/>
            <person name="Neiman D."/>
            <person name="Pearson M."/>
            <person name="Priest M."/>
            <person name="Roberts A."/>
            <person name="Saif S."/>
            <person name="Shea T."/>
            <person name="Shenoy N."/>
            <person name="Sisk P."/>
            <person name="Stolte C."/>
            <person name="Sykes S."/>
            <person name="Wortman J."/>
            <person name="Nusbaum C."/>
            <person name="Birren B."/>
        </authorList>
    </citation>
    <scope>NUCLEOTIDE SEQUENCE [LARGE SCALE GENOMIC DNA]</scope>
    <source>
        <strain evidence="2 3">1_3_50AFAA</strain>
    </source>
</reference>
<protein>
    <recommendedName>
        <fullName evidence="4">TrbL/VirB6 plasmid conjugal transfer protein</fullName>
    </recommendedName>
</protein>
<keyword evidence="1" id="KW-0812">Transmembrane</keyword>
<organism evidence="2 3">
    <name type="scientific">Flavonifractor plautii 1_3_50AFAA</name>
    <dbReference type="NCBI Taxonomy" id="742738"/>
    <lineage>
        <taxon>Bacteria</taxon>
        <taxon>Bacillati</taxon>
        <taxon>Bacillota</taxon>
        <taxon>Clostridia</taxon>
        <taxon>Eubacteriales</taxon>
        <taxon>Oscillospiraceae</taxon>
        <taxon>Flavonifractor</taxon>
    </lineage>
</organism>
<feature type="transmembrane region" description="Helical" evidence="1">
    <location>
        <begin position="255"/>
        <end position="274"/>
    </location>
</feature>
<feature type="transmembrane region" description="Helical" evidence="1">
    <location>
        <begin position="62"/>
        <end position="84"/>
    </location>
</feature>
<name>A0A096B4Z6_FLAPL</name>
<dbReference type="PATRIC" id="fig|742738.3.peg.3192"/>
<dbReference type="EMBL" id="ADLO01000094">
    <property type="protein sequence ID" value="KGF54130.1"/>
    <property type="molecule type" value="Genomic_DNA"/>
</dbReference>
<evidence type="ECO:0000313" key="3">
    <source>
        <dbReference type="Proteomes" id="UP000029585"/>
    </source>
</evidence>
<gene>
    <name evidence="2" type="ORF">HMPREF9460_03103</name>
</gene>
<feature type="transmembrane region" description="Helical" evidence="1">
    <location>
        <begin position="96"/>
        <end position="118"/>
    </location>
</feature>
<dbReference type="RefSeq" id="WP_007860210.1">
    <property type="nucleotide sequence ID" value="NZ_KN174165.1"/>
</dbReference>
<dbReference type="InterPro" id="IPR045798">
    <property type="entry name" value="TrbL_Firmicutes"/>
</dbReference>
<keyword evidence="1" id="KW-1133">Transmembrane helix</keyword>
<feature type="transmembrane region" description="Helical" evidence="1">
    <location>
        <begin position="225"/>
        <end position="249"/>
    </location>
</feature>
<dbReference type="AlphaFoldDB" id="A0A096B4Z6"/>
<dbReference type="HOGENOM" id="CLU_076354_0_0_9"/>
<proteinExistence type="predicted"/>